<comment type="caution">
    <text evidence="20">The sequence shown here is derived from an EMBL/GenBank/DDBJ whole genome shotgun (WGS) entry which is preliminary data.</text>
</comment>
<dbReference type="InterPro" id="IPR018303">
    <property type="entry name" value="ATPase_P-typ_P_site"/>
</dbReference>
<keyword evidence="13" id="KW-1278">Translocase</keyword>
<evidence type="ECO:0000256" key="18">
    <source>
        <dbReference type="SAM" id="Phobius"/>
    </source>
</evidence>
<feature type="transmembrane region" description="Helical" evidence="18">
    <location>
        <begin position="51"/>
        <end position="76"/>
    </location>
</feature>
<keyword evidence="21" id="KW-1185">Reference proteome</keyword>
<dbReference type="Pfam" id="PF00122">
    <property type="entry name" value="E1-E2_ATPase"/>
    <property type="match status" value="1"/>
</dbReference>
<dbReference type="Pfam" id="PF00689">
    <property type="entry name" value="Cation_ATPase_C"/>
    <property type="match status" value="1"/>
</dbReference>
<dbReference type="PRINTS" id="PR01836">
    <property type="entry name" value="MGATPASE"/>
</dbReference>
<evidence type="ECO:0000256" key="7">
    <source>
        <dbReference type="ARBA" id="ARBA00022519"/>
    </source>
</evidence>
<dbReference type="PROSITE" id="PS00154">
    <property type="entry name" value="ATPASE_E1_E2"/>
    <property type="match status" value="1"/>
</dbReference>
<feature type="transmembrane region" description="Helical" evidence="18">
    <location>
        <begin position="644"/>
        <end position="666"/>
    </location>
</feature>
<dbReference type="InterPro" id="IPR023214">
    <property type="entry name" value="HAD_sf"/>
</dbReference>
<dbReference type="SMART" id="SM00831">
    <property type="entry name" value="Cation_ATPase_N"/>
    <property type="match status" value="1"/>
</dbReference>
<feature type="transmembrane region" description="Helical" evidence="18">
    <location>
        <begin position="82"/>
        <end position="99"/>
    </location>
</feature>
<evidence type="ECO:0000256" key="11">
    <source>
        <dbReference type="ARBA" id="ARBA00022840"/>
    </source>
</evidence>
<comment type="similarity">
    <text evidence="3">Belongs to the cation transport ATPase (P-type) (TC 3.A.3) family. Type IIIB subfamily.</text>
</comment>
<evidence type="ECO:0000256" key="12">
    <source>
        <dbReference type="ARBA" id="ARBA00022842"/>
    </source>
</evidence>
<feature type="transmembrane region" description="Helical" evidence="18">
    <location>
        <begin position="743"/>
        <end position="763"/>
    </location>
</feature>
<feature type="transmembrane region" description="Helical" evidence="18">
    <location>
        <begin position="806"/>
        <end position="827"/>
    </location>
</feature>
<dbReference type="Gene3D" id="3.40.50.1000">
    <property type="entry name" value="HAD superfamily/HAD-like"/>
    <property type="match status" value="1"/>
</dbReference>
<dbReference type="SUPFAM" id="SSF81653">
    <property type="entry name" value="Calcium ATPase, transduction domain A"/>
    <property type="match status" value="1"/>
</dbReference>
<keyword evidence="6" id="KW-1003">Cell membrane</keyword>
<keyword evidence="15 18" id="KW-0472">Membrane</keyword>
<reference evidence="20 21" key="1">
    <citation type="submission" date="2021-11" db="EMBL/GenBank/DDBJ databases">
        <title>Genomic of Niabella pedocola.</title>
        <authorList>
            <person name="Wu T."/>
        </authorList>
    </citation>
    <scope>NUCLEOTIDE SEQUENCE [LARGE SCALE GENOMIC DNA]</scope>
    <source>
        <strain evidence="20 21">JCM 31011</strain>
    </source>
</reference>
<evidence type="ECO:0000256" key="14">
    <source>
        <dbReference type="ARBA" id="ARBA00022989"/>
    </source>
</evidence>
<dbReference type="SFLD" id="SFLDF00027">
    <property type="entry name" value="p-type_atpase"/>
    <property type="match status" value="1"/>
</dbReference>
<dbReference type="Gene3D" id="1.20.1110.10">
    <property type="entry name" value="Calcium-transporting ATPase, transmembrane domain"/>
    <property type="match status" value="1"/>
</dbReference>
<evidence type="ECO:0000256" key="13">
    <source>
        <dbReference type="ARBA" id="ARBA00022967"/>
    </source>
</evidence>
<dbReference type="InterPro" id="IPR008250">
    <property type="entry name" value="ATPase_P-typ_transduc_dom_A_sf"/>
</dbReference>
<evidence type="ECO:0000256" key="6">
    <source>
        <dbReference type="ARBA" id="ARBA00022475"/>
    </source>
</evidence>
<dbReference type="Gene3D" id="3.40.1110.10">
    <property type="entry name" value="Calcium-transporting ATPase, cytoplasmic domain N"/>
    <property type="match status" value="1"/>
</dbReference>
<keyword evidence="9 18" id="KW-0812">Transmembrane</keyword>
<keyword evidence="8" id="KW-0597">Phosphoprotein</keyword>
<gene>
    <name evidence="20" type="primary">mgtA</name>
    <name evidence="20" type="ORF">LQ567_05200</name>
</gene>
<feature type="domain" description="Cation-transporting P-type ATPase N-terminal" evidence="19">
    <location>
        <begin position="3"/>
        <end position="78"/>
    </location>
</feature>
<dbReference type="Pfam" id="PF08282">
    <property type="entry name" value="Hydrolase_3"/>
    <property type="match status" value="1"/>
</dbReference>
<evidence type="ECO:0000256" key="16">
    <source>
        <dbReference type="ARBA" id="ARBA00029806"/>
    </source>
</evidence>
<dbReference type="SUPFAM" id="SSF56784">
    <property type="entry name" value="HAD-like"/>
    <property type="match status" value="1"/>
</dbReference>
<dbReference type="NCBIfam" id="TIGR01524">
    <property type="entry name" value="ATPase-IIIB_Mg"/>
    <property type="match status" value="1"/>
</dbReference>
<dbReference type="InterPro" id="IPR006415">
    <property type="entry name" value="P-type_ATPase_IIIB"/>
</dbReference>
<dbReference type="SFLD" id="SFLDG00002">
    <property type="entry name" value="C1.7:_P-type_atpase_like"/>
    <property type="match status" value="1"/>
</dbReference>
<evidence type="ECO:0000313" key="20">
    <source>
        <dbReference type="EMBL" id="MCD2422149.1"/>
    </source>
</evidence>
<keyword evidence="10" id="KW-0547">Nucleotide-binding</keyword>
<dbReference type="InterPro" id="IPR023299">
    <property type="entry name" value="ATPase_P-typ_cyto_dom_N"/>
</dbReference>
<evidence type="ECO:0000256" key="17">
    <source>
        <dbReference type="ARBA" id="ARBA00047295"/>
    </source>
</evidence>
<keyword evidence="12" id="KW-0460">Magnesium</keyword>
<accession>A0ABS8PN22</accession>
<dbReference type="Gene3D" id="2.70.150.10">
    <property type="entry name" value="Calcium-transporting ATPase, cytoplasmic transduction domain A"/>
    <property type="match status" value="1"/>
</dbReference>
<dbReference type="NCBIfam" id="TIGR01494">
    <property type="entry name" value="ATPase_P-type"/>
    <property type="match status" value="2"/>
</dbReference>
<evidence type="ECO:0000256" key="5">
    <source>
        <dbReference type="ARBA" id="ARBA00013555"/>
    </source>
</evidence>
<proteinExistence type="inferred from homology"/>
<protein>
    <recommendedName>
        <fullName evidence="5">Magnesium-transporting ATPase, P-type 1</fullName>
        <ecNumber evidence="4">7.2.2.14</ecNumber>
    </recommendedName>
    <alternativeName>
        <fullName evidence="16">Mg(2+) transport ATPase, P-type 1</fullName>
    </alternativeName>
</protein>
<feature type="transmembrane region" description="Helical" evidence="18">
    <location>
        <begin position="241"/>
        <end position="259"/>
    </location>
</feature>
<feature type="transmembrane region" description="Helical" evidence="18">
    <location>
        <begin position="714"/>
        <end position="737"/>
    </location>
</feature>
<dbReference type="InterPro" id="IPR044492">
    <property type="entry name" value="P_typ_ATPase_HD_dom"/>
</dbReference>
<organism evidence="20 21">
    <name type="scientific">Niabella pedocola</name>
    <dbReference type="NCBI Taxonomy" id="1752077"/>
    <lineage>
        <taxon>Bacteria</taxon>
        <taxon>Pseudomonadati</taxon>
        <taxon>Bacteroidota</taxon>
        <taxon>Chitinophagia</taxon>
        <taxon>Chitinophagales</taxon>
        <taxon>Chitinophagaceae</taxon>
        <taxon>Niabella</taxon>
    </lineage>
</organism>
<comment type="function">
    <text evidence="1">Mediates magnesium influx to the cytosol.</text>
</comment>
<evidence type="ECO:0000256" key="1">
    <source>
        <dbReference type="ARBA" id="ARBA00003954"/>
    </source>
</evidence>
<keyword evidence="14 18" id="KW-1133">Transmembrane helix</keyword>
<evidence type="ECO:0000256" key="15">
    <source>
        <dbReference type="ARBA" id="ARBA00023136"/>
    </source>
</evidence>
<evidence type="ECO:0000256" key="9">
    <source>
        <dbReference type="ARBA" id="ARBA00022692"/>
    </source>
</evidence>
<keyword evidence="11" id="KW-0067">ATP-binding</keyword>
<evidence type="ECO:0000259" key="19">
    <source>
        <dbReference type="SMART" id="SM00831"/>
    </source>
</evidence>
<feature type="transmembrane region" description="Helical" evidence="18">
    <location>
        <begin position="775"/>
        <end position="794"/>
    </location>
</feature>
<keyword evidence="7" id="KW-0997">Cell inner membrane</keyword>
<name>A0ABS8PN22_9BACT</name>
<evidence type="ECO:0000256" key="8">
    <source>
        <dbReference type="ARBA" id="ARBA00022553"/>
    </source>
</evidence>
<evidence type="ECO:0000313" key="21">
    <source>
        <dbReference type="Proteomes" id="UP001199816"/>
    </source>
</evidence>
<dbReference type="PANTHER" id="PTHR42861">
    <property type="entry name" value="CALCIUM-TRANSPORTING ATPASE"/>
    <property type="match status" value="1"/>
</dbReference>
<dbReference type="EC" id="7.2.2.14" evidence="4"/>
<dbReference type="InterPro" id="IPR036412">
    <property type="entry name" value="HAD-like_sf"/>
</dbReference>
<dbReference type="InterPro" id="IPR059000">
    <property type="entry name" value="ATPase_P-type_domA"/>
</dbReference>
<dbReference type="Pfam" id="PF00690">
    <property type="entry name" value="Cation_ATPase_N"/>
    <property type="match status" value="1"/>
</dbReference>
<evidence type="ECO:0000256" key="10">
    <source>
        <dbReference type="ARBA" id="ARBA00022741"/>
    </source>
</evidence>
<sequence length="837" mass="92107">MEQFWLQDANALLTCLGSSREGLEQGSAIERIRQQKAGENLVGRKPWISDLLLLLSQYRSPLVILLVFAVMLSIVLQEYSESAIIAVVLLLTGVFGFFQERTAGKAVERLKQLTHIKACVKRNGVTRDVFFEEVVPGDILLLNAGDIVPGDAFLLESNDLHVNEAPLTGESFPVAKFAGSCSVTGPLSKITNAVFNGTSVTNGSATALVVHTGRNTVLGKIGRSLQQAEWPTAFEKGIYKFGYLLMYLTFVISGIILIINVLQGKPVFDSVLFALALAVGLTPELLPAIMTITLSAGAKRMVQKKVIVRKLAALQNLGEIDLLCCDKTGTITTGIMVLNNAVNIEGDESAKVLLYVYLNAYFQSGFSNPIDEAIKHAASYDTSGYRKIGEVPYDFHRKRLSVLIGNEQQCTMITKGAVHNILAVCNTVDTKDGKTVLDAVLAGQIERAFERFSSQGYRTLGICYKAVTADAGITKEDETDMTFLGLMTLSDVPKNDIAASINQLKDVGIALKIITGDNRFVAAHLAAQIDVQTERLICGGDMEQMDDDALRGMVNQVNVFAEVLPEQKERIVKLLRQTGHTVGYLGDGINDVNALRGADVGISIENAVDVAKEAADIVLLDRNIDVIREGVMEGRRTFENTMKYIYITISANFGNMISMAVASLVLPFLPILPVQILLNNFLSDLPAIALASDNVDKETQLQPARWNLKYIGRFMFVFGLQSSIFDFVTFGVLYRYFYSAPALLRTGWFMESFLSEIVILFVLRTRLFFLKSKPSRSLLFSSAFTCVLFVVILYTPLSKAFAFYRLPVPILMIILLIVAAYMAAAEVTKKWIMNKIR</sequence>
<evidence type="ECO:0000256" key="3">
    <source>
        <dbReference type="ARBA" id="ARBA00008746"/>
    </source>
</evidence>
<evidence type="ECO:0000256" key="4">
    <source>
        <dbReference type="ARBA" id="ARBA00012786"/>
    </source>
</evidence>
<dbReference type="InterPro" id="IPR006068">
    <property type="entry name" value="ATPase_P-typ_cation-transptr_C"/>
</dbReference>
<dbReference type="RefSeq" id="WP_231003052.1">
    <property type="nucleotide sequence ID" value="NZ_JAJNEC010000004.1"/>
</dbReference>
<dbReference type="Pfam" id="PF13246">
    <property type="entry name" value="Cation_ATPase"/>
    <property type="match status" value="1"/>
</dbReference>
<dbReference type="SFLD" id="SFLDS00003">
    <property type="entry name" value="Haloacid_Dehalogenase"/>
    <property type="match status" value="1"/>
</dbReference>
<dbReference type="SUPFAM" id="SSF81665">
    <property type="entry name" value="Calcium ATPase, transmembrane domain M"/>
    <property type="match status" value="1"/>
</dbReference>
<evidence type="ECO:0000256" key="2">
    <source>
        <dbReference type="ARBA" id="ARBA00004429"/>
    </source>
</evidence>
<comment type="subcellular location">
    <subcellularLocation>
        <location evidence="2">Cell inner membrane</location>
        <topology evidence="2">Multi-pass membrane protein</topology>
    </subcellularLocation>
</comment>
<feature type="transmembrane region" description="Helical" evidence="18">
    <location>
        <begin position="672"/>
        <end position="693"/>
    </location>
</feature>
<dbReference type="Proteomes" id="UP001199816">
    <property type="component" value="Unassembled WGS sequence"/>
</dbReference>
<dbReference type="InterPro" id="IPR023298">
    <property type="entry name" value="ATPase_P-typ_TM_dom_sf"/>
</dbReference>
<dbReference type="EMBL" id="JAJNEC010000004">
    <property type="protein sequence ID" value="MCD2422149.1"/>
    <property type="molecule type" value="Genomic_DNA"/>
</dbReference>
<feature type="transmembrane region" description="Helical" evidence="18">
    <location>
        <begin position="271"/>
        <end position="296"/>
    </location>
</feature>
<comment type="catalytic activity">
    <reaction evidence="17">
        <text>Mg(2+)(out) + ATP + H2O = Mg(2+)(in) + ADP + phosphate + H(+)</text>
        <dbReference type="Rhea" id="RHEA:10260"/>
        <dbReference type="ChEBI" id="CHEBI:15377"/>
        <dbReference type="ChEBI" id="CHEBI:15378"/>
        <dbReference type="ChEBI" id="CHEBI:18420"/>
        <dbReference type="ChEBI" id="CHEBI:30616"/>
        <dbReference type="ChEBI" id="CHEBI:43474"/>
        <dbReference type="ChEBI" id="CHEBI:456216"/>
        <dbReference type="EC" id="7.2.2.14"/>
    </reaction>
</comment>
<dbReference type="InterPro" id="IPR001757">
    <property type="entry name" value="P_typ_ATPase"/>
</dbReference>
<dbReference type="InterPro" id="IPR004014">
    <property type="entry name" value="ATPase_P-typ_cation-transptr_N"/>
</dbReference>